<evidence type="ECO:0000259" key="9">
    <source>
        <dbReference type="SMART" id="SM00985"/>
    </source>
</evidence>
<accession>A0A7S2S539</accession>
<dbReference type="FunFam" id="3.50.50.80:FF:000001">
    <property type="entry name" value="ubiquitin-like modifier-activating enzyme 1"/>
    <property type="match status" value="1"/>
</dbReference>
<dbReference type="InterPro" id="IPR045886">
    <property type="entry name" value="ThiF/MoeB/HesA"/>
</dbReference>
<dbReference type="NCBIfam" id="TIGR01408">
    <property type="entry name" value="Ube1"/>
    <property type="match status" value="1"/>
</dbReference>
<gene>
    <name evidence="10" type="ORF">QSP1433_LOCUS10351</name>
</gene>
<dbReference type="GO" id="GO:0006511">
    <property type="term" value="P:ubiquitin-dependent protein catabolic process"/>
    <property type="evidence" value="ECO:0007669"/>
    <property type="project" value="TreeGrafter"/>
</dbReference>
<comment type="pathway">
    <text evidence="1">Protein modification; protein ubiquitination.</text>
</comment>
<dbReference type="PRINTS" id="PR01849">
    <property type="entry name" value="UBIQUITINACT"/>
</dbReference>
<dbReference type="GO" id="GO:0005524">
    <property type="term" value="F:ATP binding"/>
    <property type="evidence" value="ECO:0007669"/>
    <property type="project" value="UniProtKB-KW"/>
</dbReference>
<dbReference type="UniPathway" id="UPA00143"/>
<dbReference type="InterPro" id="IPR038252">
    <property type="entry name" value="UBA_E1_C_sf"/>
</dbReference>
<dbReference type="InterPro" id="IPR042063">
    <property type="entry name" value="Ubi_acti_E1_SCCH"/>
</dbReference>
<dbReference type="CDD" id="cd01490">
    <property type="entry name" value="Ube1_repeat2"/>
    <property type="match status" value="1"/>
</dbReference>
<evidence type="ECO:0000256" key="3">
    <source>
        <dbReference type="ARBA" id="ARBA00022598"/>
    </source>
</evidence>
<dbReference type="AlphaFoldDB" id="A0A7S2S539"/>
<dbReference type="PANTHER" id="PTHR10953">
    <property type="entry name" value="UBIQUITIN-ACTIVATING ENZYME E1"/>
    <property type="match status" value="1"/>
</dbReference>
<dbReference type="InterPro" id="IPR000594">
    <property type="entry name" value="ThiF_NAD_FAD-bd"/>
</dbReference>
<sequence length="1049" mass="116964">MQVDEGKSQIDESLYSRQLYVMGHDAQRRVGAAAVLLVGADGLGVEIAKNVVLAGVKLLTVFDNKHAQINDLGSQFYLNKEDCGKPRSVPTAKRLAELNEYVRVESFTGDIMKKDFISNYDVVVVADEALRIKLELNDLCRQVGTKFICCSINGLFCNAFCDFGDKFTVLDTNGEQPITRMLSTIIRGNPTLVTVHDESRHGLETGEVVRFSEIQGMVELNSVAPQKITVKGPFTFEINVDSTGFGEYKNGGYVHQVKQPREMSFKSLRHALEKPGDFLLTDFGKLGRPELLHFAYQALEKYRAFHLGAYPEPGNVHQCNEVIKLIEEHAAVVADSDDADVLQLEDPILDDESKAILVAFASGASAALSPMAAYLGGVVGQEVLKAVTGKFTPLHQWLYFDAVECLPDGEYPLSKEELAPIGSRYDAQIAVFGKRFVRKLNALNMFLIGAGAIGCEMLKNWALMGVGADGDADLGAPDSEEKMEPKQGIIYMTDMDKIEKSNLNRQFLFRPSDVGSSKSTAAVRAIKSMNSSLRLKAFEDKVAADTENIFGDDFFASLDAVCTALDNVEARLYVDQRCLNYCKPMLESGTLGTKGNTQIVIPYLTENYGASRDPPEKSVPICTLKNFPYQIEHTIQWARDWFEGAFTQTPRNVNSYLTQADFLSRLDAQQNVKVETLSALKSSLVTEKPRSFEECIEWARLQFEEKFSNSIKQLLFNFPAGMVTTTGAPFWSGTKRQPTPIEFSMDDSEHMAFIIAAANIRAFNYNLKGDTDEARFRAHLPTVDVPPFKPKSGVKIAENDQELKNQQEQSEDMMDVDTVADNILGELPAPKELAGYHLIEAEFEKDDDTNFHMDFITATSNLRARNYGIAEADKHQSKFIAGKIIPAIATTTALVTGLVCLELYKIVQGKANVEAYKNGFCNLALPFFAFSEPIEVKKTVAGDLKWSIWDKIEIDGSQKQLTLADFLQHFQDKYNVEVNMLSYAVSILHSFFSPPSKRAERMKMTMPELVENVTKKTIDPNAKYLTFEVICVDKDDNDVDFPPVRYKMR</sequence>
<dbReference type="InterPro" id="IPR018075">
    <property type="entry name" value="UBQ-activ_enz_E1"/>
</dbReference>
<dbReference type="SUPFAM" id="SSF69572">
    <property type="entry name" value="Activating enzymes of the ubiquitin-like proteins"/>
    <property type="match status" value="2"/>
</dbReference>
<dbReference type="InterPro" id="IPR033127">
    <property type="entry name" value="UBQ-activ_enz_E1_Cys_AS"/>
</dbReference>
<reference evidence="10" key="1">
    <citation type="submission" date="2021-01" db="EMBL/GenBank/DDBJ databases">
        <authorList>
            <person name="Corre E."/>
            <person name="Pelletier E."/>
            <person name="Niang G."/>
            <person name="Scheremetjew M."/>
            <person name="Finn R."/>
            <person name="Kale V."/>
            <person name="Holt S."/>
            <person name="Cochrane G."/>
            <person name="Meng A."/>
            <person name="Brown T."/>
            <person name="Cohen L."/>
        </authorList>
    </citation>
    <scope>NUCLEOTIDE SEQUENCE</scope>
    <source>
        <strain evidence="10">NY070348D</strain>
    </source>
</reference>
<dbReference type="InterPro" id="IPR035985">
    <property type="entry name" value="Ubiquitin-activating_enz"/>
</dbReference>
<dbReference type="Gene3D" id="3.50.50.80">
    <property type="entry name" value="Ubiquitin-activating enzyme E1, inactive adenylation domain, subdomain 1"/>
    <property type="match status" value="1"/>
</dbReference>
<feature type="domain" description="Ubiquitin-activating enzyme E1 C-terminal" evidence="9">
    <location>
        <begin position="916"/>
        <end position="1044"/>
    </location>
</feature>
<dbReference type="InterPro" id="IPR042449">
    <property type="entry name" value="Ub-E1_IAD_1"/>
</dbReference>
<dbReference type="Pfam" id="PF10585">
    <property type="entry name" value="UBA_E1_SCCH"/>
    <property type="match status" value="1"/>
</dbReference>
<dbReference type="PANTHER" id="PTHR10953:SF4">
    <property type="entry name" value="UBIQUITIN-ACTIVATING ENZYME E1 C-TERMINAL DOMAIN-CONTAINING PROTEIN"/>
    <property type="match status" value="1"/>
</dbReference>
<dbReference type="PROSITE" id="PS00865">
    <property type="entry name" value="UBIQUITIN_ACTIVAT_2"/>
    <property type="match status" value="1"/>
</dbReference>
<protein>
    <recommendedName>
        <fullName evidence="9">Ubiquitin-activating enzyme E1 C-terminal domain-containing protein</fullName>
    </recommendedName>
</protein>
<keyword evidence="5 8" id="KW-0833">Ubl conjugation pathway</keyword>
<dbReference type="InterPro" id="IPR018965">
    <property type="entry name" value="Ub-activating_enz_E1_C"/>
</dbReference>
<evidence type="ECO:0000256" key="1">
    <source>
        <dbReference type="ARBA" id="ARBA00004906"/>
    </source>
</evidence>
<dbReference type="InterPro" id="IPR042302">
    <property type="entry name" value="E1_FCCH_sf"/>
</dbReference>
<evidence type="ECO:0000256" key="5">
    <source>
        <dbReference type="ARBA" id="ARBA00022786"/>
    </source>
</evidence>
<dbReference type="GO" id="GO:0005634">
    <property type="term" value="C:nucleus"/>
    <property type="evidence" value="ECO:0007669"/>
    <property type="project" value="TreeGrafter"/>
</dbReference>
<feature type="active site" description="Glycyl thioester intermediate" evidence="7">
    <location>
        <position position="622"/>
    </location>
</feature>
<dbReference type="FunFam" id="1.10.10.2660:FF:000001">
    <property type="entry name" value="Ubiquitin-activating enzyme E1 1"/>
    <property type="match status" value="1"/>
</dbReference>
<dbReference type="FunFam" id="2.40.30.180:FF:000001">
    <property type="entry name" value="ubiquitin-like modifier-activating enzyme 1"/>
    <property type="match status" value="1"/>
</dbReference>
<evidence type="ECO:0000256" key="7">
    <source>
        <dbReference type="PROSITE-ProRule" id="PRU10132"/>
    </source>
</evidence>
<dbReference type="Gene3D" id="2.40.30.180">
    <property type="entry name" value="Ubiquitin-activating enzyme E1, FCCH domain"/>
    <property type="match status" value="1"/>
</dbReference>
<dbReference type="InterPro" id="IPR019572">
    <property type="entry name" value="UBA_E1_SCCH"/>
</dbReference>
<dbReference type="InterPro" id="IPR000011">
    <property type="entry name" value="UBQ/SUMO-activ_enz_E1-like"/>
</dbReference>
<dbReference type="Gene3D" id="3.10.290.60">
    <property type="entry name" value="Ubiquitin-activating enzyme E1, UFD domain"/>
    <property type="match status" value="1"/>
</dbReference>
<dbReference type="Pfam" id="PF00899">
    <property type="entry name" value="ThiF"/>
    <property type="match status" value="2"/>
</dbReference>
<evidence type="ECO:0000256" key="2">
    <source>
        <dbReference type="ARBA" id="ARBA00005673"/>
    </source>
</evidence>
<name>A0A7S2S539_9STRA</name>
<evidence type="ECO:0000313" key="10">
    <source>
        <dbReference type="EMBL" id="CAD9689738.1"/>
    </source>
</evidence>
<keyword evidence="4 8" id="KW-0547">Nucleotide-binding</keyword>
<evidence type="ECO:0000256" key="4">
    <source>
        <dbReference type="ARBA" id="ARBA00022741"/>
    </source>
</evidence>
<dbReference type="FunFam" id="3.10.290.60:FF:000001">
    <property type="entry name" value="Ubiquitin-activating enzyme E1 2"/>
    <property type="match status" value="1"/>
</dbReference>
<dbReference type="EMBL" id="HBHK01016537">
    <property type="protein sequence ID" value="CAD9689738.1"/>
    <property type="molecule type" value="Transcribed_RNA"/>
</dbReference>
<evidence type="ECO:0000256" key="6">
    <source>
        <dbReference type="ARBA" id="ARBA00022840"/>
    </source>
</evidence>
<dbReference type="Gene3D" id="1.10.10.2660">
    <property type="entry name" value="Ubiquitin-activating enzyme E1, SCCH domain"/>
    <property type="match status" value="1"/>
</dbReference>
<dbReference type="GO" id="GO:0005737">
    <property type="term" value="C:cytoplasm"/>
    <property type="evidence" value="ECO:0007669"/>
    <property type="project" value="TreeGrafter"/>
</dbReference>
<dbReference type="Pfam" id="PF09358">
    <property type="entry name" value="E1_UFD"/>
    <property type="match status" value="1"/>
</dbReference>
<proteinExistence type="inferred from homology"/>
<dbReference type="Gene3D" id="3.40.50.12550">
    <property type="entry name" value="Ubiquitin-activating enzyme E1, inactive adenylation domain, subdomain 2"/>
    <property type="match status" value="1"/>
</dbReference>
<dbReference type="GO" id="GO:0004839">
    <property type="term" value="F:ubiquitin activating enzyme activity"/>
    <property type="evidence" value="ECO:0007669"/>
    <property type="project" value="TreeGrafter"/>
</dbReference>
<comment type="similarity">
    <text evidence="2 8">Belongs to the ubiquitin-activating E1 family.</text>
</comment>
<dbReference type="SMART" id="SM00985">
    <property type="entry name" value="UBA_e1_C"/>
    <property type="match status" value="1"/>
</dbReference>
<evidence type="ECO:0000256" key="8">
    <source>
        <dbReference type="RuleBase" id="RU000519"/>
    </source>
</evidence>
<keyword evidence="6 8" id="KW-0067">ATP-binding</keyword>
<dbReference type="GO" id="GO:0006974">
    <property type="term" value="P:DNA damage response"/>
    <property type="evidence" value="ECO:0007669"/>
    <property type="project" value="TreeGrafter"/>
</dbReference>
<keyword evidence="3 8" id="KW-0436">Ligase</keyword>
<organism evidence="10">
    <name type="scientific">Mucochytrium quahogii</name>
    <dbReference type="NCBI Taxonomy" id="96639"/>
    <lineage>
        <taxon>Eukaryota</taxon>
        <taxon>Sar</taxon>
        <taxon>Stramenopiles</taxon>
        <taxon>Bigyra</taxon>
        <taxon>Labyrinthulomycetes</taxon>
        <taxon>Thraustochytrida</taxon>
        <taxon>Thraustochytriidae</taxon>
        <taxon>Mucochytrium</taxon>
    </lineage>
</organism>
<dbReference type="Gene3D" id="3.40.50.720">
    <property type="entry name" value="NAD(P)-binding Rossmann-like Domain"/>
    <property type="match status" value="1"/>
</dbReference>